<dbReference type="AlphaFoldDB" id="A0A6G4AE12"/>
<sequence length="194" mass="20254">MSHAALALAAAVSCVGGCVWSLPAVADIRARDDRPLSRRIAAAGCLTVWGTVALLAPLLLTPVSWSVIGVVAATGAAVTTVLAARSRVHRARELRETERHWAAWGYGTPVRSAPSRCRAFLVWLLPGLIVATAVAVAVLWTGQANPGRTAAAALLAAGVVSLFLVIAIVDAARGHAVRRGKAPAAHRERERERG</sequence>
<keyword evidence="3" id="KW-1185">Reference proteome</keyword>
<feature type="transmembrane region" description="Helical" evidence="1">
    <location>
        <begin position="120"/>
        <end position="140"/>
    </location>
</feature>
<accession>A0A6G4AE12</accession>
<evidence type="ECO:0000313" key="2">
    <source>
        <dbReference type="EMBL" id="NEW71656.1"/>
    </source>
</evidence>
<evidence type="ECO:0000313" key="3">
    <source>
        <dbReference type="Proteomes" id="UP000476310"/>
    </source>
</evidence>
<evidence type="ECO:0000256" key="1">
    <source>
        <dbReference type="SAM" id="Phobius"/>
    </source>
</evidence>
<dbReference type="EMBL" id="JAAIKT010000014">
    <property type="protein sequence ID" value="NEW71656.1"/>
    <property type="molecule type" value="Genomic_DNA"/>
</dbReference>
<protein>
    <submittedName>
        <fullName evidence="2">Uncharacterized protein</fullName>
    </submittedName>
</protein>
<name>A0A6G4AE12_9ACTN</name>
<feature type="transmembrane region" description="Helical" evidence="1">
    <location>
        <begin position="40"/>
        <end position="59"/>
    </location>
</feature>
<feature type="transmembrane region" description="Helical" evidence="1">
    <location>
        <begin position="152"/>
        <end position="172"/>
    </location>
</feature>
<comment type="caution">
    <text evidence="2">The sequence shown here is derived from an EMBL/GenBank/DDBJ whole genome shotgun (WGS) entry which is preliminary data.</text>
</comment>
<reference evidence="2" key="1">
    <citation type="submission" date="2020-02" db="EMBL/GenBank/DDBJ databases">
        <title>A new Streptomyces sp. for controlling soil-borne diseases.</title>
        <authorList>
            <person name="Li X."/>
            <person name="Tian Y."/>
            <person name="Gao K."/>
        </authorList>
    </citation>
    <scope>NUCLEOTIDE SEQUENCE [LARGE SCALE GENOMIC DNA]</scope>
    <source>
        <strain evidence="2">0250</strain>
    </source>
</reference>
<feature type="transmembrane region" description="Helical" evidence="1">
    <location>
        <begin position="6"/>
        <end position="28"/>
    </location>
</feature>
<keyword evidence="1" id="KW-0812">Transmembrane</keyword>
<proteinExistence type="predicted"/>
<feature type="transmembrane region" description="Helical" evidence="1">
    <location>
        <begin position="65"/>
        <end position="84"/>
    </location>
</feature>
<keyword evidence="1" id="KW-1133">Transmembrane helix</keyword>
<organism evidence="2 3">
    <name type="scientific">Streptomyces rhizosphaericus</name>
    <dbReference type="NCBI Taxonomy" id="114699"/>
    <lineage>
        <taxon>Bacteria</taxon>
        <taxon>Bacillati</taxon>
        <taxon>Actinomycetota</taxon>
        <taxon>Actinomycetes</taxon>
        <taxon>Kitasatosporales</taxon>
        <taxon>Streptomycetaceae</taxon>
        <taxon>Streptomyces</taxon>
        <taxon>Streptomyces violaceusniger group</taxon>
    </lineage>
</organism>
<dbReference type="Proteomes" id="UP000476310">
    <property type="component" value="Unassembled WGS sequence"/>
</dbReference>
<keyword evidence="1" id="KW-0472">Membrane</keyword>
<gene>
    <name evidence="2" type="ORF">G4H13_14930</name>
</gene>
<dbReference type="RefSeq" id="WP_164427478.1">
    <property type="nucleotide sequence ID" value="NZ_JAAIKT010000014.1"/>
</dbReference>